<keyword evidence="4 6" id="KW-1133">Transmembrane helix</keyword>
<dbReference type="OMA" id="MHLYANY"/>
<comment type="similarity">
    <text evidence="2">Belongs to the RUS1 family.</text>
</comment>
<dbReference type="PhylomeDB" id="A7SAJ2"/>
<accession>A7SAJ2</accession>
<keyword evidence="9" id="KW-1185">Reference proteome</keyword>
<keyword evidence="3 6" id="KW-0812">Transmembrane</keyword>
<dbReference type="PANTHER" id="PTHR12770">
    <property type="entry name" value="RUS1 FAMILY PROTEIN C16ORF58"/>
    <property type="match status" value="1"/>
</dbReference>
<dbReference type="InterPro" id="IPR006968">
    <property type="entry name" value="RUS_fam"/>
</dbReference>
<dbReference type="PANTHER" id="PTHR12770:SF31">
    <property type="entry name" value="RUS FAMILY MEMBER 1"/>
    <property type="match status" value="1"/>
</dbReference>
<feature type="non-terminal residue" evidence="8">
    <location>
        <position position="259"/>
    </location>
</feature>
<evidence type="ECO:0000256" key="1">
    <source>
        <dbReference type="ARBA" id="ARBA00004370"/>
    </source>
</evidence>
<name>A7SAJ2_NEMVE</name>
<organism evidence="8 9">
    <name type="scientific">Nematostella vectensis</name>
    <name type="common">Starlet sea anemone</name>
    <dbReference type="NCBI Taxonomy" id="45351"/>
    <lineage>
        <taxon>Eukaryota</taxon>
        <taxon>Metazoa</taxon>
        <taxon>Cnidaria</taxon>
        <taxon>Anthozoa</taxon>
        <taxon>Hexacorallia</taxon>
        <taxon>Actiniaria</taxon>
        <taxon>Edwardsiidae</taxon>
        <taxon>Nematostella</taxon>
    </lineage>
</organism>
<feature type="domain" description="Protein root UVB sensitive/RUS" evidence="7">
    <location>
        <begin position="2"/>
        <end position="230"/>
    </location>
</feature>
<proteinExistence type="inferred from homology"/>
<feature type="transmembrane region" description="Helical" evidence="6">
    <location>
        <begin position="163"/>
        <end position="181"/>
    </location>
</feature>
<dbReference type="KEGG" id="nve:5510954"/>
<protein>
    <recommendedName>
        <fullName evidence="7">Protein root UVB sensitive/RUS domain-containing protein</fullName>
    </recommendedName>
</protein>
<evidence type="ECO:0000313" key="9">
    <source>
        <dbReference type="Proteomes" id="UP000001593"/>
    </source>
</evidence>
<dbReference type="Pfam" id="PF04884">
    <property type="entry name" value="UVB_sens_prot"/>
    <property type="match status" value="1"/>
</dbReference>
<evidence type="ECO:0000256" key="3">
    <source>
        <dbReference type="ARBA" id="ARBA00022692"/>
    </source>
</evidence>
<gene>
    <name evidence="8" type="ORF">NEMVEDRAFT_v1g110998</name>
</gene>
<dbReference type="STRING" id="45351.A7SAJ2"/>
<feature type="transmembrane region" description="Helical" evidence="6">
    <location>
        <begin position="116"/>
        <end position="142"/>
    </location>
</feature>
<evidence type="ECO:0000259" key="7">
    <source>
        <dbReference type="Pfam" id="PF04884"/>
    </source>
</evidence>
<reference evidence="8 9" key="1">
    <citation type="journal article" date="2007" name="Science">
        <title>Sea anemone genome reveals ancestral eumetazoan gene repertoire and genomic organization.</title>
        <authorList>
            <person name="Putnam N.H."/>
            <person name="Srivastava M."/>
            <person name="Hellsten U."/>
            <person name="Dirks B."/>
            <person name="Chapman J."/>
            <person name="Salamov A."/>
            <person name="Terry A."/>
            <person name="Shapiro H."/>
            <person name="Lindquist E."/>
            <person name="Kapitonov V.V."/>
            <person name="Jurka J."/>
            <person name="Genikhovich G."/>
            <person name="Grigoriev I.V."/>
            <person name="Lucas S.M."/>
            <person name="Steele R.E."/>
            <person name="Finnerty J.R."/>
            <person name="Technau U."/>
            <person name="Martindale M.Q."/>
            <person name="Rokhsar D.S."/>
        </authorList>
    </citation>
    <scope>NUCLEOTIDE SEQUENCE [LARGE SCALE GENOMIC DNA]</scope>
    <source>
        <strain evidence="9">CH2 X CH6</strain>
    </source>
</reference>
<evidence type="ECO:0000256" key="5">
    <source>
        <dbReference type="ARBA" id="ARBA00023136"/>
    </source>
</evidence>
<dbReference type="InParanoid" id="A7SAJ2"/>
<dbReference type="Proteomes" id="UP000001593">
    <property type="component" value="Unassembled WGS sequence"/>
</dbReference>
<sequence>LQSAFLPQGYPESVSKDYLTYQFWDTVQAFCSSITGTLATQAMLKGYGVGNESATALAATMTWILRSGTGMVGSILFAWMQGSNLDCNAKKWRLFADIMNDLAILVELISPYFKAYFTLLACLSSVAKSIVGVAGGSTRAALTQHQARRDNMADVAAKDGSQETLVNLMALLAGLVITPLVTGHTLLTWVLFIIFTFLHLYANYCAVSSVVMETLNTTRLQIVTNEFLRTGHVLSPDEVGKMEPVIFGKCCHWVYEKLS</sequence>
<dbReference type="eggNOG" id="KOG4249">
    <property type="taxonomic scope" value="Eukaryota"/>
</dbReference>
<evidence type="ECO:0000256" key="4">
    <source>
        <dbReference type="ARBA" id="ARBA00022989"/>
    </source>
</evidence>
<evidence type="ECO:0000256" key="6">
    <source>
        <dbReference type="SAM" id="Phobius"/>
    </source>
</evidence>
<dbReference type="InterPro" id="IPR054549">
    <property type="entry name" value="UVB_sens_RUS_dom"/>
</dbReference>
<dbReference type="HOGENOM" id="CLU_015325_4_1_1"/>
<evidence type="ECO:0000313" key="8">
    <source>
        <dbReference type="EMBL" id="EDO39318.1"/>
    </source>
</evidence>
<keyword evidence="5 6" id="KW-0472">Membrane</keyword>
<dbReference type="EMBL" id="DS469609">
    <property type="protein sequence ID" value="EDO39318.1"/>
    <property type="molecule type" value="Genomic_DNA"/>
</dbReference>
<comment type="subcellular location">
    <subcellularLocation>
        <location evidence="1">Membrane</location>
    </subcellularLocation>
</comment>
<evidence type="ECO:0000256" key="2">
    <source>
        <dbReference type="ARBA" id="ARBA00007558"/>
    </source>
</evidence>
<feature type="transmembrane region" description="Helical" evidence="6">
    <location>
        <begin position="187"/>
        <end position="211"/>
    </location>
</feature>
<dbReference type="GO" id="GO:0016020">
    <property type="term" value="C:membrane"/>
    <property type="evidence" value="ECO:0007669"/>
    <property type="project" value="UniProtKB-SubCell"/>
</dbReference>
<dbReference type="AlphaFoldDB" id="A7SAJ2"/>